<dbReference type="Pfam" id="PF01565">
    <property type="entry name" value="FAD_binding_4"/>
    <property type="match status" value="1"/>
</dbReference>
<protein>
    <submittedName>
        <fullName evidence="3">FAD-binding protein</fullName>
    </submittedName>
</protein>
<dbReference type="PROSITE" id="PS51387">
    <property type="entry name" value="FAD_PCMH"/>
    <property type="match status" value="1"/>
</dbReference>
<dbReference type="PANTHER" id="PTHR43762">
    <property type="entry name" value="L-GULONOLACTONE OXIDASE"/>
    <property type="match status" value="1"/>
</dbReference>
<evidence type="ECO:0000259" key="2">
    <source>
        <dbReference type="PROSITE" id="PS51387"/>
    </source>
</evidence>
<dbReference type="InterPro" id="IPR036318">
    <property type="entry name" value="FAD-bd_PCMH-like_sf"/>
</dbReference>
<reference evidence="4" key="1">
    <citation type="journal article" date="2019" name="Int. J. Syst. Evol. Microbiol.">
        <title>The Global Catalogue of Microorganisms (GCM) 10K type strain sequencing project: providing services to taxonomists for standard genome sequencing and annotation.</title>
        <authorList>
            <consortium name="The Broad Institute Genomics Platform"/>
            <consortium name="The Broad Institute Genome Sequencing Center for Infectious Disease"/>
            <person name="Wu L."/>
            <person name="Ma J."/>
        </authorList>
    </citation>
    <scope>NUCLEOTIDE SEQUENCE [LARGE SCALE GENOMIC DNA]</scope>
    <source>
        <strain evidence="4">CGMCC 1.12859</strain>
    </source>
</reference>
<dbReference type="Pfam" id="PF04030">
    <property type="entry name" value="ALO"/>
    <property type="match status" value="1"/>
</dbReference>
<dbReference type="InterPro" id="IPR016166">
    <property type="entry name" value="FAD-bd_PCMH"/>
</dbReference>
<name>A0ABW2GCJ2_9ACTN</name>
<evidence type="ECO:0000313" key="3">
    <source>
        <dbReference type="EMBL" id="MFC7185153.1"/>
    </source>
</evidence>
<accession>A0ABW2GCJ2</accession>
<dbReference type="PANTHER" id="PTHR43762:SF1">
    <property type="entry name" value="D-ARABINONO-1,4-LACTONE OXIDASE"/>
    <property type="match status" value="1"/>
</dbReference>
<dbReference type="Gene3D" id="3.30.465.10">
    <property type="match status" value="1"/>
</dbReference>
<gene>
    <name evidence="3" type="ORF">ACFQMG_36980</name>
</gene>
<dbReference type="Gene3D" id="1.10.45.10">
    <property type="entry name" value="Vanillyl-alcohol Oxidase, Chain A, domain 4"/>
    <property type="match status" value="1"/>
</dbReference>
<dbReference type="SUPFAM" id="SSF56176">
    <property type="entry name" value="FAD-binding/transporter-associated domain-like"/>
    <property type="match status" value="1"/>
</dbReference>
<dbReference type="Proteomes" id="UP001596435">
    <property type="component" value="Unassembled WGS sequence"/>
</dbReference>
<keyword evidence="1" id="KW-0560">Oxidoreductase</keyword>
<dbReference type="InterPro" id="IPR016171">
    <property type="entry name" value="Vanillyl_alc_oxidase_C-sub2"/>
</dbReference>
<dbReference type="InterPro" id="IPR006094">
    <property type="entry name" value="Oxid_FAD_bind_N"/>
</dbReference>
<evidence type="ECO:0000313" key="4">
    <source>
        <dbReference type="Proteomes" id="UP001596435"/>
    </source>
</evidence>
<dbReference type="EMBL" id="JBHTAJ010000151">
    <property type="protein sequence ID" value="MFC7185153.1"/>
    <property type="molecule type" value="Genomic_DNA"/>
</dbReference>
<keyword evidence="4" id="KW-1185">Reference proteome</keyword>
<dbReference type="RefSeq" id="WP_380233202.1">
    <property type="nucleotide sequence ID" value="NZ_JBHSVH010000002.1"/>
</dbReference>
<dbReference type="Gene3D" id="3.30.70.2530">
    <property type="match status" value="1"/>
</dbReference>
<feature type="domain" description="FAD-binding PCMH-type" evidence="2">
    <location>
        <begin position="13"/>
        <end position="179"/>
    </location>
</feature>
<organism evidence="3 4">
    <name type="scientific">Kitasatospora paranensis</name>
    <dbReference type="NCBI Taxonomy" id="258053"/>
    <lineage>
        <taxon>Bacteria</taxon>
        <taxon>Bacillati</taxon>
        <taxon>Actinomycetota</taxon>
        <taxon>Actinomycetes</taxon>
        <taxon>Kitasatosporales</taxon>
        <taxon>Streptomycetaceae</taxon>
        <taxon>Kitasatospora</taxon>
    </lineage>
</organism>
<dbReference type="Gene3D" id="3.30.43.10">
    <property type="entry name" value="Uridine Diphospho-n-acetylenolpyruvylglucosamine Reductase, domain 2"/>
    <property type="match status" value="1"/>
</dbReference>
<comment type="caution">
    <text evidence="3">The sequence shown here is derived from an EMBL/GenBank/DDBJ whole genome shotgun (WGS) entry which is preliminary data.</text>
</comment>
<proteinExistence type="predicted"/>
<dbReference type="Gene3D" id="3.30.70.2520">
    <property type="match status" value="1"/>
</dbReference>
<dbReference type="InterPro" id="IPR010031">
    <property type="entry name" value="FAD_lactone_oxidase-like"/>
</dbReference>
<dbReference type="InterPro" id="IPR016167">
    <property type="entry name" value="FAD-bd_PCMH_sub1"/>
</dbReference>
<sequence>MTAAPPRNWAGNVTFRAARVHRPSSVAELQEIVAAARSVRALGTGHSFNRIADTDGDLVRVDGLPGRVEIDPAALTATVPAGLRYARLAEHLQAHGFALANLASLPQISVAGACATGTHGSGNGRPGLAAAVAGLRMVAPDGRLVELRRGVPEDRLDGAVVALGALGIVTELTLDIEPTYDVAQWVYTGLPLDRLAGAFDALSGAAYSVSVFTDWASGEARVWLKCRTDRDGSDHPGDSWQGARLAGEALHPIPGIFPAACTTQGGRPGPWHERLPHFRPDFTPSSGTELQSELLLPRSAAPQAVEALRRIGHRIAPVLQISEVRTVAADDLWLSPAHARDCVALHFTWSDRAEAVMRAVAAVEEELLPLGGRPHWGKLTALAPGDVAALHPRAADFRRLMADHDPEGKLRNDFVRGVFPT</sequence>
<evidence type="ECO:0000256" key="1">
    <source>
        <dbReference type="ARBA" id="ARBA00023002"/>
    </source>
</evidence>
<dbReference type="InterPro" id="IPR016169">
    <property type="entry name" value="FAD-bd_PCMH_sub2"/>
</dbReference>
<dbReference type="InterPro" id="IPR007173">
    <property type="entry name" value="ALO_C"/>
</dbReference>
<dbReference type="PIRSF" id="PIRSF000136">
    <property type="entry name" value="LGO_GLO"/>
    <property type="match status" value="1"/>
</dbReference>